<feature type="domain" description="DUF1468" evidence="2">
    <location>
        <begin position="11"/>
        <end position="145"/>
    </location>
</feature>
<evidence type="ECO:0000313" key="4">
    <source>
        <dbReference type="Proteomes" id="UP000199093"/>
    </source>
</evidence>
<name>A0A1G8QDQ7_9RHOB</name>
<feature type="transmembrane region" description="Helical" evidence="1">
    <location>
        <begin position="78"/>
        <end position="101"/>
    </location>
</feature>
<evidence type="ECO:0000256" key="1">
    <source>
        <dbReference type="SAM" id="Phobius"/>
    </source>
</evidence>
<feature type="transmembrane region" description="Helical" evidence="1">
    <location>
        <begin position="39"/>
        <end position="58"/>
    </location>
</feature>
<reference evidence="3 4" key="1">
    <citation type="submission" date="2016-10" db="EMBL/GenBank/DDBJ databases">
        <authorList>
            <person name="de Groot N.N."/>
        </authorList>
    </citation>
    <scope>NUCLEOTIDE SEQUENCE [LARGE SCALE GENOMIC DNA]</scope>
    <source>
        <strain evidence="3 4">DSM 26424</strain>
    </source>
</reference>
<keyword evidence="4" id="KW-1185">Reference proteome</keyword>
<accession>A0A1G8QDQ7</accession>
<dbReference type="AlphaFoldDB" id="A0A1G8QDQ7"/>
<feature type="transmembrane region" description="Helical" evidence="1">
    <location>
        <begin position="121"/>
        <end position="144"/>
    </location>
</feature>
<dbReference type="EMBL" id="FNEJ01000015">
    <property type="protein sequence ID" value="SDJ02914.1"/>
    <property type="molecule type" value="Genomic_DNA"/>
</dbReference>
<dbReference type="Pfam" id="PF07331">
    <property type="entry name" value="TctB"/>
    <property type="match status" value="1"/>
</dbReference>
<protein>
    <submittedName>
        <fullName evidence="3">Putative tricarboxylic transport membrane protein</fullName>
    </submittedName>
</protein>
<organism evidence="3 4">
    <name type="scientific">Salipiger marinus</name>
    <dbReference type="NCBI Taxonomy" id="555512"/>
    <lineage>
        <taxon>Bacteria</taxon>
        <taxon>Pseudomonadati</taxon>
        <taxon>Pseudomonadota</taxon>
        <taxon>Alphaproteobacteria</taxon>
        <taxon>Rhodobacterales</taxon>
        <taxon>Roseobacteraceae</taxon>
        <taxon>Salipiger</taxon>
    </lineage>
</organism>
<dbReference type="Proteomes" id="UP000199093">
    <property type="component" value="Unassembled WGS sequence"/>
</dbReference>
<sequence>MMKFNDRVIGILAILGGIAIISGTFGFREAPGQQFGSGFFPRIVGAAAMLAGLVQVLAARDRGPWIRIAPELRSRDAFLKLGVLAAVVFWLLTVQMLGFLLTTTLVALALSVAMGARPLPATGVAAGLSALLWLVFGMVLRVPLPRGLIEGLMSWT</sequence>
<dbReference type="STRING" id="555512.SAMN04487993_101570"/>
<keyword evidence="1" id="KW-1133">Transmembrane helix</keyword>
<keyword evidence="1" id="KW-0812">Transmembrane</keyword>
<proteinExistence type="predicted"/>
<gene>
    <name evidence="3" type="ORF">SAMN04487993_101570</name>
</gene>
<dbReference type="OrthoDB" id="8907787at2"/>
<evidence type="ECO:0000313" key="3">
    <source>
        <dbReference type="EMBL" id="SDJ02914.1"/>
    </source>
</evidence>
<dbReference type="InterPro" id="IPR009936">
    <property type="entry name" value="DUF1468"/>
</dbReference>
<evidence type="ECO:0000259" key="2">
    <source>
        <dbReference type="Pfam" id="PF07331"/>
    </source>
</evidence>
<keyword evidence="1" id="KW-0472">Membrane</keyword>
<feature type="transmembrane region" description="Helical" evidence="1">
    <location>
        <begin position="7"/>
        <end position="27"/>
    </location>
</feature>